<evidence type="ECO:0000313" key="3">
    <source>
        <dbReference type="EMBL" id="POZ84691.1"/>
    </source>
</evidence>
<reference evidence="5 8" key="3">
    <citation type="submission" date="2019-09" db="EMBL/GenBank/DDBJ databases">
        <authorList>
            <person name="Depoorter E."/>
        </authorList>
    </citation>
    <scope>NUCLEOTIDE SEQUENCE [LARGE SCALE GENOMIC DNA]</scope>
    <source>
        <strain evidence="5">R-71171</strain>
    </source>
</reference>
<gene>
    <name evidence="5" type="ORF">BCO71171_04567</name>
    <name evidence="3" type="ORF">C3743_32710</name>
    <name evidence="4" type="ORF">DF051_01850</name>
</gene>
<evidence type="ECO:0000313" key="6">
    <source>
        <dbReference type="Proteomes" id="UP000238655"/>
    </source>
</evidence>
<sequence length="91" mass="9564">MKKVLIAACVAAFATIATGAYAQNDAMSQPGSSMSKDAMGHDAMAKDAMGHDAMKKDGMKKHAMKKDAMKKDAMSHDEMGKPSGDKMAPSN</sequence>
<evidence type="ECO:0000256" key="1">
    <source>
        <dbReference type="SAM" id="MobiDB-lite"/>
    </source>
</evidence>
<dbReference type="GeneID" id="45094234"/>
<feature type="signal peptide" evidence="2">
    <location>
        <begin position="1"/>
        <end position="22"/>
    </location>
</feature>
<protein>
    <submittedName>
        <fullName evidence="4">Pentapeptide MXKDX repeat protein</fullName>
    </submittedName>
</protein>
<dbReference type="InterPro" id="IPR014299">
    <property type="entry name" value="Penta_MxKDx"/>
</dbReference>
<reference evidence="4 7" key="2">
    <citation type="submission" date="2018-08" db="EMBL/GenBank/DDBJ databases">
        <title>Comparative analysis of Burkholderia isolates from Puerto Rico.</title>
        <authorList>
            <person name="Hall C."/>
            <person name="Sahl J."/>
            <person name="Wagner D."/>
        </authorList>
    </citation>
    <scope>NUCLEOTIDE SEQUENCE [LARGE SCALE GENOMIC DNA]</scope>
    <source>
        <strain evidence="4 7">Bp9025</strain>
    </source>
</reference>
<feature type="region of interest" description="Disordered" evidence="1">
    <location>
        <begin position="48"/>
        <end position="91"/>
    </location>
</feature>
<evidence type="ECO:0000313" key="4">
    <source>
        <dbReference type="EMBL" id="RQT21603.1"/>
    </source>
</evidence>
<dbReference type="Proteomes" id="UP000494182">
    <property type="component" value="Unassembled WGS sequence"/>
</dbReference>
<dbReference type="EMBL" id="QTQV01000001">
    <property type="protein sequence ID" value="RQT21603.1"/>
    <property type="molecule type" value="Genomic_DNA"/>
</dbReference>
<keyword evidence="2" id="KW-0732">Signal</keyword>
<reference evidence="3 6" key="1">
    <citation type="submission" date="2018-01" db="EMBL/GenBank/DDBJ databases">
        <title>Successful Treatment of Persistent Burkholderia cepacia Bacteremia with Ceftazidime-Avibactam.</title>
        <authorList>
            <person name="Tamma P."/>
            <person name="Fan Y."/>
            <person name="Bergman Y."/>
            <person name="Sick-Samuels A."/>
            <person name="Hsu A."/>
            <person name="Timp W."/>
            <person name="Simner P."/>
        </authorList>
    </citation>
    <scope>NUCLEOTIDE SEQUENCE [LARGE SCALE GENOMIC DNA]</scope>
    <source>
        <strain evidence="3 6">170816</strain>
    </source>
</reference>
<dbReference type="Proteomes" id="UP000277921">
    <property type="component" value="Unassembled WGS sequence"/>
</dbReference>
<evidence type="ECO:0000313" key="5">
    <source>
        <dbReference type="EMBL" id="VWD39771.1"/>
    </source>
</evidence>
<organism evidence="4 7">
    <name type="scientific">Burkholderia contaminans</name>
    <dbReference type="NCBI Taxonomy" id="488447"/>
    <lineage>
        <taxon>Bacteria</taxon>
        <taxon>Pseudomonadati</taxon>
        <taxon>Pseudomonadota</taxon>
        <taxon>Betaproteobacteria</taxon>
        <taxon>Burkholderiales</taxon>
        <taxon>Burkholderiaceae</taxon>
        <taxon>Burkholderia</taxon>
        <taxon>Burkholderia cepacia complex</taxon>
    </lineage>
</organism>
<evidence type="ECO:0000256" key="2">
    <source>
        <dbReference type="SAM" id="SignalP"/>
    </source>
</evidence>
<accession>A0A0G3YRW1</accession>
<feature type="chain" id="PRO_5043120208" evidence="2">
    <location>
        <begin position="23"/>
        <end position="91"/>
    </location>
</feature>
<dbReference type="Proteomes" id="UP000238655">
    <property type="component" value="Chromosome 1"/>
</dbReference>
<feature type="compositionally biased region" description="Basic and acidic residues" evidence="1">
    <location>
        <begin position="65"/>
        <end position="84"/>
    </location>
</feature>
<dbReference type="RefSeq" id="WP_011351498.1">
    <property type="nucleotide sequence ID" value="NZ_CABVQT010000012.1"/>
</dbReference>
<feature type="compositionally biased region" description="Basic and acidic residues" evidence="1">
    <location>
        <begin position="48"/>
        <end position="57"/>
    </location>
</feature>
<evidence type="ECO:0000313" key="8">
    <source>
        <dbReference type="Proteomes" id="UP000494182"/>
    </source>
</evidence>
<dbReference type="KEGG" id="bcon:NL30_09550"/>
<dbReference type="NCBIfam" id="TIGR02953">
    <property type="entry name" value="penta_MxKDx"/>
    <property type="match status" value="1"/>
</dbReference>
<dbReference type="EMBL" id="CABVQT010000012">
    <property type="protein sequence ID" value="VWD39771.1"/>
    <property type="molecule type" value="Genomic_DNA"/>
</dbReference>
<dbReference type="AlphaFoldDB" id="A0A0G3YRW1"/>
<dbReference type="EMBL" id="PQVP01000002">
    <property type="protein sequence ID" value="POZ84691.1"/>
    <property type="molecule type" value="Genomic_DNA"/>
</dbReference>
<name>A0A0G3YRW1_9BURK</name>
<evidence type="ECO:0000313" key="7">
    <source>
        <dbReference type="Proteomes" id="UP000277921"/>
    </source>
</evidence>
<proteinExistence type="predicted"/>